<feature type="compositionally biased region" description="Low complexity" evidence="1">
    <location>
        <begin position="147"/>
        <end position="177"/>
    </location>
</feature>
<keyword evidence="2" id="KW-1133">Transmembrane helix</keyword>
<dbReference type="VEuPathDB" id="FungiDB:SPPG_02576"/>
<keyword evidence="2" id="KW-0812">Transmembrane</keyword>
<keyword evidence="5" id="KW-1185">Reference proteome</keyword>
<feature type="transmembrane region" description="Helical" evidence="2">
    <location>
        <begin position="190"/>
        <end position="209"/>
    </location>
</feature>
<proteinExistence type="predicted"/>
<evidence type="ECO:0000256" key="2">
    <source>
        <dbReference type="SAM" id="Phobius"/>
    </source>
</evidence>
<dbReference type="GeneID" id="27686151"/>
<dbReference type="EMBL" id="KQ257453">
    <property type="protein sequence ID" value="KND02073.1"/>
    <property type="molecule type" value="Genomic_DNA"/>
</dbReference>
<keyword evidence="2" id="KW-0472">Membrane</keyword>
<dbReference type="InParanoid" id="A0A0L0HM06"/>
<organism evidence="4 5">
    <name type="scientific">Spizellomyces punctatus (strain DAOM BR117)</name>
    <dbReference type="NCBI Taxonomy" id="645134"/>
    <lineage>
        <taxon>Eukaryota</taxon>
        <taxon>Fungi</taxon>
        <taxon>Fungi incertae sedis</taxon>
        <taxon>Chytridiomycota</taxon>
        <taxon>Chytridiomycota incertae sedis</taxon>
        <taxon>Chytridiomycetes</taxon>
        <taxon>Spizellomycetales</taxon>
        <taxon>Spizellomycetaceae</taxon>
        <taxon>Spizellomyces</taxon>
    </lineage>
</organism>
<accession>A0A0L0HM06</accession>
<sequence>MLKSFASVLLLLAPLASAQTFIDAPLVYPTTPIGETIWTPGSQVKVQWTILPNHPQEVTALTIELGIGQNTTVTGSGRFVAPLPGVAYPGTLEIDYTVPADLPPRQYALIFVGRGQGGALYGPNWTTWFTVGAGNATASTTAAPLSTTAAPTSTAPVPASAATKSTPTSTTAVITPTGRPLSGTSSGASALYTGLCGLVGVAGLTLSLLTV</sequence>
<keyword evidence="3" id="KW-0732">Signal</keyword>
<evidence type="ECO:0000256" key="3">
    <source>
        <dbReference type="SAM" id="SignalP"/>
    </source>
</evidence>
<evidence type="ECO:0000256" key="1">
    <source>
        <dbReference type="SAM" id="MobiDB-lite"/>
    </source>
</evidence>
<feature type="signal peptide" evidence="3">
    <location>
        <begin position="1"/>
        <end position="18"/>
    </location>
</feature>
<dbReference type="AlphaFoldDB" id="A0A0L0HM06"/>
<protein>
    <submittedName>
        <fullName evidence="4">Uncharacterized protein</fullName>
    </submittedName>
</protein>
<feature type="region of interest" description="Disordered" evidence="1">
    <location>
        <begin position="147"/>
        <end position="180"/>
    </location>
</feature>
<reference evidence="4 5" key="1">
    <citation type="submission" date="2009-08" db="EMBL/GenBank/DDBJ databases">
        <title>The Genome Sequence of Spizellomyces punctatus strain DAOM BR117.</title>
        <authorList>
            <consortium name="The Broad Institute Genome Sequencing Platform"/>
            <person name="Russ C."/>
            <person name="Cuomo C."/>
            <person name="Shea T."/>
            <person name="Young S.K."/>
            <person name="Zeng Q."/>
            <person name="Koehrsen M."/>
            <person name="Haas B."/>
            <person name="Borodovsky M."/>
            <person name="Guigo R."/>
            <person name="Alvarado L."/>
            <person name="Berlin A."/>
            <person name="Bochicchio J."/>
            <person name="Borenstein D."/>
            <person name="Chapman S."/>
            <person name="Chen Z."/>
            <person name="Engels R."/>
            <person name="Freedman E."/>
            <person name="Gellesch M."/>
            <person name="Goldberg J."/>
            <person name="Griggs A."/>
            <person name="Gujja S."/>
            <person name="Heiman D."/>
            <person name="Hepburn T."/>
            <person name="Howarth C."/>
            <person name="Jen D."/>
            <person name="Larson L."/>
            <person name="Lewis B."/>
            <person name="Mehta T."/>
            <person name="Park D."/>
            <person name="Pearson M."/>
            <person name="Roberts A."/>
            <person name="Saif S."/>
            <person name="Shenoy N."/>
            <person name="Sisk P."/>
            <person name="Stolte C."/>
            <person name="Sykes S."/>
            <person name="Thomson T."/>
            <person name="Walk T."/>
            <person name="White J."/>
            <person name="Yandava C."/>
            <person name="Burger G."/>
            <person name="Gray M.W."/>
            <person name="Holland P.W.H."/>
            <person name="King N."/>
            <person name="Lang F.B.F."/>
            <person name="Roger A.J."/>
            <person name="Ruiz-Trillo I."/>
            <person name="Lander E."/>
            <person name="Nusbaum C."/>
        </authorList>
    </citation>
    <scope>NUCLEOTIDE SEQUENCE [LARGE SCALE GENOMIC DNA]</scope>
    <source>
        <strain evidence="4 5">DAOM BR117</strain>
    </source>
</reference>
<name>A0A0L0HM06_SPIPD</name>
<dbReference type="OrthoDB" id="2260257at2759"/>
<dbReference type="RefSeq" id="XP_016610112.1">
    <property type="nucleotide sequence ID" value="XM_016750857.1"/>
</dbReference>
<gene>
    <name evidence="4" type="ORF">SPPG_02576</name>
</gene>
<dbReference type="Proteomes" id="UP000053201">
    <property type="component" value="Unassembled WGS sequence"/>
</dbReference>
<feature type="chain" id="PRO_5005540056" evidence="3">
    <location>
        <begin position="19"/>
        <end position="211"/>
    </location>
</feature>
<evidence type="ECO:0000313" key="5">
    <source>
        <dbReference type="Proteomes" id="UP000053201"/>
    </source>
</evidence>
<evidence type="ECO:0000313" key="4">
    <source>
        <dbReference type="EMBL" id="KND02073.1"/>
    </source>
</evidence>